<organism evidence="2 3">
    <name type="scientific">Metarhizium robertsii</name>
    <dbReference type="NCBI Taxonomy" id="568076"/>
    <lineage>
        <taxon>Eukaryota</taxon>
        <taxon>Fungi</taxon>
        <taxon>Dikarya</taxon>
        <taxon>Ascomycota</taxon>
        <taxon>Pezizomycotina</taxon>
        <taxon>Sordariomycetes</taxon>
        <taxon>Hypocreomycetidae</taxon>
        <taxon>Hypocreales</taxon>
        <taxon>Clavicipitaceae</taxon>
        <taxon>Metarhizium</taxon>
    </lineage>
</organism>
<dbReference type="InterPro" id="IPR036305">
    <property type="entry name" value="RGS_sf"/>
</dbReference>
<evidence type="ECO:0000313" key="3">
    <source>
        <dbReference type="Proteomes" id="UP000030151"/>
    </source>
</evidence>
<sequence length="209" mass="23665">MDAQLPTLDDILLNNASPPWTLRAFAAYLNQHRCLEVLQFVFDADRYATCYEASVENNATSSNNSGAVDVLWRKLMQLYIYPSGRRQLNIPEREREHLLHLPSLPPPHPSELREACRCAYDLLNDSLAALFHAREPMNPLRRSDPIPRSTGYKSRGLWRRPGRLSCDPELESQATNEDGNSSSLTRRSRYAFITNVKRIAAALGCAHAT</sequence>
<evidence type="ECO:0008006" key="4">
    <source>
        <dbReference type="Google" id="ProtNLM"/>
    </source>
</evidence>
<evidence type="ECO:0000256" key="1">
    <source>
        <dbReference type="SAM" id="MobiDB-lite"/>
    </source>
</evidence>
<dbReference type="Gene3D" id="1.10.167.10">
    <property type="entry name" value="Regulator of G-protein Signalling 4, domain 2"/>
    <property type="match status" value="1"/>
</dbReference>
<protein>
    <recommendedName>
        <fullName evidence="4">RGS domain-containing protein</fullName>
    </recommendedName>
</protein>
<gene>
    <name evidence="2" type="ORF">X797_012349</name>
</gene>
<dbReference type="HOGENOM" id="CLU_037891_0_0_1"/>
<evidence type="ECO:0000313" key="2">
    <source>
        <dbReference type="EMBL" id="EXU94581.1"/>
    </source>
</evidence>
<feature type="region of interest" description="Disordered" evidence="1">
    <location>
        <begin position="140"/>
        <end position="184"/>
    </location>
</feature>
<dbReference type="SUPFAM" id="SSF48097">
    <property type="entry name" value="Regulator of G-protein signaling, RGS"/>
    <property type="match status" value="1"/>
</dbReference>
<name>A0A014P070_9HYPO</name>
<dbReference type="InterPro" id="IPR044926">
    <property type="entry name" value="RGS_subdomain_2"/>
</dbReference>
<dbReference type="Proteomes" id="UP000030151">
    <property type="component" value="Unassembled WGS sequence"/>
</dbReference>
<dbReference type="AlphaFoldDB" id="A0A014P070"/>
<dbReference type="EMBL" id="JELW01000229">
    <property type="protein sequence ID" value="EXU94581.1"/>
    <property type="molecule type" value="Genomic_DNA"/>
</dbReference>
<proteinExistence type="predicted"/>
<reference evidence="2 3" key="1">
    <citation type="submission" date="2014-02" db="EMBL/GenBank/DDBJ databases">
        <title>The genome sequence of the entomopathogenic fungus Metarhizium robertsii ARSEF 2575.</title>
        <authorList>
            <person name="Giuliano Garisto Donzelli B."/>
            <person name="Roe B.A."/>
            <person name="Macmil S.L."/>
            <person name="Krasnoff S.B."/>
            <person name="Gibson D.M."/>
        </authorList>
    </citation>
    <scope>NUCLEOTIDE SEQUENCE [LARGE SCALE GENOMIC DNA]</scope>
    <source>
        <strain evidence="2 3">ARSEF 2575</strain>
    </source>
</reference>
<feature type="compositionally biased region" description="Polar residues" evidence="1">
    <location>
        <begin position="172"/>
        <end position="184"/>
    </location>
</feature>
<accession>A0A014P070</accession>
<comment type="caution">
    <text evidence="2">The sequence shown here is derived from an EMBL/GenBank/DDBJ whole genome shotgun (WGS) entry which is preliminary data.</text>
</comment>